<accession>A0A8D2KV55</accession>
<dbReference type="PRINTS" id="PR00930">
    <property type="entry name" value="HIGHMOBLTYIY"/>
</dbReference>
<evidence type="ECO:0000256" key="14">
    <source>
        <dbReference type="ARBA" id="ARBA00023125"/>
    </source>
</evidence>
<evidence type="ECO:0000256" key="4">
    <source>
        <dbReference type="ARBA" id="ARBA00016747"/>
    </source>
</evidence>
<dbReference type="PANTHER" id="PTHR23341">
    <property type="entry name" value="HIGH MOBILITY GROUP PROTEINS HMG-A AND C"/>
    <property type="match status" value="1"/>
</dbReference>
<evidence type="ECO:0000313" key="21">
    <source>
        <dbReference type="Ensembl" id="ENSVKKP00000010427.1"/>
    </source>
</evidence>
<reference evidence="21" key="1">
    <citation type="submission" date="2025-08" db="UniProtKB">
        <authorList>
            <consortium name="Ensembl"/>
        </authorList>
    </citation>
    <scope>IDENTIFICATION</scope>
</reference>
<evidence type="ECO:0000256" key="13">
    <source>
        <dbReference type="ARBA" id="ARBA00023015"/>
    </source>
</evidence>
<keyword evidence="13" id="KW-0805">Transcription regulation</keyword>
<evidence type="ECO:0000256" key="10">
    <source>
        <dbReference type="ARBA" id="ARBA00022765"/>
    </source>
</evidence>
<evidence type="ECO:0000256" key="16">
    <source>
        <dbReference type="ARBA" id="ARBA00023242"/>
    </source>
</evidence>
<evidence type="ECO:0000256" key="1">
    <source>
        <dbReference type="ARBA" id="ARBA00004123"/>
    </source>
</evidence>
<keyword evidence="16" id="KW-0539">Nucleus</keyword>
<keyword evidence="14" id="KW-0238">DNA-binding</keyword>
<evidence type="ECO:0000256" key="9">
    <source>
        <dbReference type="ARBA" id="ARBA00022737"/>
    </source>
</evidence>
<dbReference type="PROSITE" id="PS00354">
    <property type="entry name" value="HMGI_Y"/>
    <property type="match status" value="1"/>
</dbReference>
<dbReference type="GO" id="GO:0000785">
    <property type="term" value="C:chromatin"/>
    <property type="evidence" value="ECO:0007669"/>
    <property type="project" value="InterPro"/>
</dbReference>
<keyword evidence="10" id="KW-0013">ADP-ribosylation</keyword>
<comment type="similarity">
    <text evidence="3">Belongs to the HMGA family.</text>
</comment>
<keyword evidence="8" id="KW-0597">Phosphoprotein</keyword>
<evidence type="ECO:0000256" key="3">
    <source>
        <dbReference type="ARBA" id="ARBA00010812"/>
    </source>
</evidence>
<dbReference type="Proteomes" id="UP000694545">
    <property type="component" value="Unplaced"/>
</dbReference>
<evidence type="ECO:0000256" key="8">
    <source>
        <dbReference type="ARBA" id="ARBA00022553"/>
    </source>
</evidence>
<keyword evidence="6" id="KW-0488">Methylation</keyword>
<dbReference type="PRINTS" id="PR00929">
    <property type="entry name" value="ATHOOK"/>
</dbReference>
<feature type="compositionally biased region" description="Polar residues" evidence="20">
    <location>
        <begin position="11"/>
        <end position="21"/>
    </location>
</feature>
<dbReference type="GO" id="GO:0003712">
    <property type="term" value="F:transcription coregulator activity"/>
    <property type="evidence" value="ECO:0007669"/>
    <property type="project" value="TreeGrafter"/>
</dbReference>
<organism evidence="21 22">
    <name type="scientific">Varanus komodoensis</name>
    <name type="common">Komodo dragon</name>
    <dbReference type="NCBI Taxonomy" id="61221"/>
    <lineage>
        <taxon>Eukaryota</taxon>
        <taxon>Metazoa</taxon>
        <taxon>Chordata</taxon>
        <taxon>Craniata</taxon>
        <taxon>Vertebrata</taxon>
        <taxon>Euteleostomi</taxon>
        <taxon>Lepidosauria</taxon>
        <taxon>Squamata</taxon>
        <taxon>Bifurcata</taxon>
        <taxon>Unidentata</taxon>
        <taxon>Episquamata</taxon>
        <taxon>Toxicofera</taxon>
        <taxon>Anguimorpha</taxon>
        <taxon>Paleoanguimorpha</taxon>
        <taxon>Varanoidea</taxon>
        <taxon>Varanidae</taxon>
        <taxon>Varanus</taxon>
    </lineage>
</organism>
<evidence type="ECO:0000256" key="20">
    <source>
        <dbReference type="SAM" id="MobiDB-lite"/>
    </source>
</evidence>
<keyword evidence="11" id="KW-0832">Ubl conjugation</keyword>
<evidence type="ECO:0000256" key="6">
    <source>
        <dbReference type="ARBA" id="ARBA00022481"/>
    </source>
</evidence>
<dbReference type="Ensembl" id="ENSVKKT00000010681.1">
    <property type="protein sequence ID" value="ENSVKKP00000010427.1"/>
    <property type="gene ID" value="ENSVKKG00000007333.1"/>
</dbReference>
<keyword evidence="12" id="KW-0007">Acetylation</keyword>
<dbReference type="GO" id="GO:0006355">
    <property type="term" value="P:regulation of DNA-templated transcription"/>
    <property type="evidence" value="ECO:0007669"/>
    <property type="project" value="InterPro"/>
</dbReference>
<evidence type="ECO:0000313" key="22">
    <source>
        <dbReference type="Proteomes" id="UP000694545"/>
    </source>
</evidence>
<name>A0A8D2KV55_VARKO</name>
<sequence length="122" mass="13079">MPRVGRRKMSESSAKSSQTLAVKQDKDASEKRGRGRPRKQPQPEPAEAPAPKRPRGRPKGSKNKASTKGRVSILGEQISYPSGHTCVHVPGSDFKTSCGHKFLSHEAATGRIKSAGFTGTVS</sequence>
<evidence type="ECO:0000256" key="11">
    <source>
        <dbReference type="ARBA" id="ARBA00022843"/>
    </source>
</evidence>
<proteinExistence type="inferred from homology"/>
<keyword evidence="9" id="KW-0677">Repeat</keyword>
<evidence type="ECO:0000256" key="2">
    <source>
        <dbReference type="ARBA" id="ARBA00004286"/>
    </source>
</evidence>
<gene>
    <name evidence="21" type="primary">HMGA1</name>
</gene>
<evidence type="ECO:0000256" key="15">
    <source>
        <dbReference type="ARBA" id="ARBA00023163"/>
    </source>
</evidence>
<keyword evidence="5" id="KW-0158">Chromosome</keyword>
<dbReference type="AlphaFoldDB" id="A0A8D2KV55"/>
<protein>
    <recommendedName>
        <fullName evidence="4">High mobility group protein HMG-I/HMG-Y</fullName>
    </recommendedName>
    <alternativeName>
        <fullName evidence="19">High mobility group AT-hook protein 1</fullName>
    </alternativeName>
</protein>
<keyword evidence="15" id="KW-0804">Transcription</keyword>
<evidence type="ECO:0000256" key="7">
    <source>
        <dbReference type="ARBA" id="ARBA00022499"/>
    </source>
</evidence>
<dbReference type="GO" id="GO:0005634">
    <property type="term" value="C:nucleus"/>
    <property type="evidence" value="ECO:0007669"/>
    <property type="project" value="UniProtKB-SubCell"/>
</dbReference>
<dbReference type="InterPro" id="IPR000637">
    <property type="entry name" value="HMGI/Y_DNA-bd_CS"/>
</dbReference>
<dbReference type="InterPro" id="IPR000116">
    <property type="entry name" value="HMGA"/>
</dbReference>
<evidence type="ECO:0000256" key="19">
    <source>
        <dbReference type="ARBA" id="ARBA00031514"/>
    </source>
</evidence>
<dbReference type="SMART" id="SM00384">
    <property type="entry name" value="AT_hook"/>
    <property type="match status" value="2"/>
</dbReference>
<feature type="compositionally biased region" description="Basic and acidic residues" evidence="20">
    <location>
        <begin position="23"/>
        <end position="32"/>
    </location>
</feature>
<comment type="function">
    <text evidence="17">HMG-I/Y bind preferentially to the minor groove of A+T rich regions in double-stranded DNA. It is suggested that these proteins could function in nucleosome phasing and in the 3'-end processing of mRNA transcripts. They are also involved in the transcription regulation of genes containing, or in close proximity to A+T-rich regions.</text>
</comment>
<comment type="subunit">
    <text evidence="18">Interacts with HIPK2.</text>
</comment>
<comment type="subcellular location">
    <subcellularLocation>
        <location evidence="2">Chromosome</location>
    </subcellularLocation>
    <subcellularLocation>
        <location evidence="1">Nucleus</location>
    </subcellularLocation>
</comment>
<evidence type="ECO:0000256" key="17">
    <source>
        <dbReference type="ARBA" id="ARBA00025155"/>
    </source>
</evidence>
<evidence type="ECO:0000256" key="5">
    <source>
        <dbReference type="ARBA" id="ARBA00022454"/>
    </source>
</evidence>
<keyword evidence="22" id="KW-1185">Reference proteome</keyword>
<dbReference type="InterPro" id="IPR017956">
    <property type="entry name" value="AT_hook_DNA-bd_motif"/>
</dbReference>
<feature type="region of interest" description="Disordered" evidence="20">
    <location>
        <begin position="1"/>
        <end position="72"/>
    </location>
</feature>
<evidence type="ECO:0000256" key="12">
    <source>
        <dbReference type="ARBA" id="ARBA00022990"/>
    </source>
</evidence>
<dbReference type="GO" id="GO:0003677">
    <property type="term" value="F:DNA binding"/>
    <property type="evidence" value="ECO:0007669"/>
    <property type="project" value="UniProtKB-KW"/>
</dbReference>
<keyword evidence="7" id="KW-1017">Isopeptide bond</keyword>
<dbReference type="GO" id="GO:0010557">
    <property type="term" value="P:positive regulation of macromolecule biosynthetic process"/>
    <property type="evidence" value="ECO:0007669"/>
    <property type="project" value="UniProtKB-ARBA"/>
</dbReference>
<evidence type="ECO:0000256" key="18">
    <source>
        <dbReference type="ARBA" id="ARBA00025848"/>
    </source>
</evidence>
<dbReference type="PANTHER" id="PTHR23341:SF1">
    <property type="entry name" value="HIGH MOBILITY GROUP PROTEIN HMG-I_HMG-Y"/>
    <property type="match status" value="1"/>
</dbReference>
<feature type="compositionally biased region" description="Basic residues" evidence="20">
    <location>
        <begin position="52"/>
        <end position="67"/>
    </location>
</feature>
<reference evidence="21" key="2">
    <citation type="submission" date="2025-09" db="UniProtKB">
        <authorList>
            <consortium name="Ensembl"/>
        </authorList>
    </citation>
    <scope>IDENTIFICATION</scope>
</reference>